<dbReference type="InterPro" id="IPR036928">
    <property type="entry name" value="AS_sf"/>
</dbReference>
<protein>
    <recommendedName>
        <fullName evidence="1">Amidase domain-containing protein</fullName>
    </recommendedName>
</protein>
<dbReference type="GO" id="GO:0003824">
    <property type="term" value="F:catalytic activity"/>
    <property type="evidence" value="ECO:0007669"/>
    <property type="project" value="InterPro"/>
</dbReference>
<dbReference type="Pfam" id="PF01425">
    <property type="entry name" value="Amidase"/>
    <property type="match status" value="1"/>
</dbReference>
<feature type="domain" description="Amidase" evidence="1">
    <location>
        <begin position="27"/>
        <end position="453"/>
    </location>
</feature>
<dbReference type="PANTHER" id="PTHR11895">
    <property type="entry name" value="TRANSAMIDASE"/>
    <property type="match status" value="1"/>
</dbReference>
<organism evidence="2">
    <name type="scientific">marine metagenome</name>
    <dbReference type="NCBI Taxonomy" id="408172"/>
    <lineage>
        <taxon>unclassified sequences</taxon>
        <taxon>metagenomes</taxon>
        <taxon>ecological metagenomes</taxon>
    </lineage>
</organism>
<dbReference type="AlphaFoldDB" id="A0A381PTD2"/>
<sequence length="476" mass="50869">MSFKEYDNYDALGLAELVKNKEVSAEELLEEAIQRTERVDDQINAVVLKHYDEAKAMIKDGLPDGPFTGVPYLLKDLHVLLTGTKTTYGSKFFKDYVADHNSTLVDRYLEAGLVIFGKTNSPEFGLTVTTEPELYGPTRNPWNLDHSAGGSSGGAASAVASGILPMANASDGGGSIRIPASCCGLVGLKPTRARTPMGPDRGEGWAGQSISHCVSKSVRDTAALLDATSGFSPGDPYAPTEPSGTFLSASGKDPGKLKIALHLPTDTVKIDEDVLSSIKKTAELCESLGHHVEEASPKPDIEALSEAIGIIISANVSLALQQRADALGTEVTPDVVENITYRMFENGKAFTADQYAKATLINHQAGRVLGNFMEDYDLILSPVLAKPPVKIGEIDMSSKDVATYIERLSSYSSFTGVYNQTGQPSISLPLGFSKNDLPIGSMLTAKFGDDELLVSISSQIEEAAPWTDKKPPVYSS</sequence>
<dbReference type="EMBL" id="UINC01001087">
    <property type="protein sequence ID" value="SUZ70312.1"/>
    <property type="molecule type" value="Genomic_DNA"/>
</dbReference>
<dbReference type="Gene3D" id="3.90.1300.10">
    <property type="entry name" value="Amidase signature (AS) domain"/>
    <property type="match status" value="1"/>
</dbReference>
<accession>A0A381PTD2</accession>
<evidence type="ECO:0000313" key="2">
    <source>
        <dbReference type="EMBL" id="SUZ70312.1"/>
    </source>
</evidence>
<dbReference type="PROSITE" id="PS00571">
    <property type="entry name" value="AMIDASES"/>
    <property type="match status" value="1"/>
</dbReference>
<dbReference type="InterPro" id="IPR000120">
    <property type="entry name" value="Amidase"/>
</dbReference>
<name>A0A381PTD2_9ZZZZ</name>
<evidence type="ECO:0000259" key="1">
    <source>
        <dbReference type="Pfam" id="PF01425"/>
    </source>
</evidence>
<dbReference type="PANTHER" id="PTHR11895:SF7">
    <property type="entry name" value="GLUTAMYL-TRNA(GLN) AMIDOTRANSFERASE SUBUNIT A, MITOCHONDRIAL"/>
    <property type="match status" value="1"/>
</dbReference>
<reference evidence="2" key="1">
    <citation type="submission" date="2018-05" db="EMBL/GenBank/DDBJ databases">
        <authorList>
            <person name="Lanie J.A."/>
            <person name="Ng W.-L."/>
            <person name="Kazmierczak K.M."/>
            <person name="Andrzejewski T.M."/>
            <person name="Davidsen T.M."/>
            <person name="Wayne K.J."/>
            <person name="Tettelin H."/>
            <person name="Glass J.I."/>
            <person name="Rusch D."/>
            <person name="Podicherti R."/>
            <person name="Tsui H.-C.T."/>
            <person name="Winkler M.E."/>
        </authorList>
    </citation>
    <scope>NUCLEOTIDE SEQUENCE</scope>
</reference>
<dbReference type="InterPro" id="IPR023631">
    <property type="entry name" value="Amidase_dom"/>
</dbReference>
<proteinExistence type="predicted"/>
<dbReference type="SUPFAM" id="SSF75304">
    <property type="entry name" value="Amidase signature (AS) enzymes"/>
    <property type="match status" value="1"/>
</dbReference>
<dbReference type="InterPro" id="IPR020556">
    <property type="entry name" value="Amidase_CS"/>
</dbReference>
<gene>
    <name evidence="2" type="ORF">METZ01_LOCUS23166</name>
</gene>